<protein>
    <recommendedName>
        <fullName evidence="3">IrrE N-terminal-like domain-containing protein</fullName>
    </recommendedName>
</protein>
<keyword evidence="2" id="KW-1185">Reference proteome</keyword>
<evidence type="ECO:0008006" key="3">
    <source>
        <dbReference type="Google" id="ProtNLM"/>
    </source>
</evidence>
<evidence type="ECO:0000313" key="2">
    <source>
        <dbReference type="Proteomes" id="UP000321337"/>
    </source>
</evidence>
<dbReference type="OrthoDB" id="8566430at2"/>
<dbReference type="EMBL" id="BKAD01000019">
    <property type="protein sequence ID" value="GEP30862.1"/>
    <property type="molecule type" value="Genomic_DNA"/>
</dbReference>
<accession>A0A512L8R7</accession>
<dbReference type="AlphaFoldDB" id="A0A512L8R7"/>
<dbReference type="RefSeq" id="WP_147073316.1">
    <property type="nucleotide sequence ID" value="NZ_AP021884.1"/>
</dbReference>
<dbReference type="Proteomes" id="UP000321337">
    <property type="component" value="Unassembled WGS sequence"/>
</dbReference>
<organism evidence="1 2">
    <name type="scientific">Sulfuriferula plumbiphila</name>
    <dbReference type="NCBI Taxonomy" id="171865"/>
    <lineage>
        <taxon>Bacteria</taxon>
        <taxon>Pseudomonadati</taxon>
        <taxon>Pseudomonadota</taxon>
        <taxon>Betaproteobacteria</taxon>
        <taxon>Nitrosomonadales</taxon>
        <taxon>Sulfuricellaceae</taxon>
        <taxon>Sulfuriferula</taxon>
    </lineage>
</organism>
<reference evidence="1 2" key="1">
    <citation type="submission" date="2019-07" db="EMBL/GenBank/DDBJ databases">
        <title>Whole genome shotgun sequence of Thiobacillus plumbophilus NBRC 107929.</title>
        <authorList>
            <person name="Hosoyama A."/>
            <person name="Uohara A."/>
            <person name="Ohji S."/>
            <person name="Ichikawa N."/>
        </authorList>
    </citation>
    <scope>NUCLEOTIDE SEQUENCE [LARGE SCALE GENOMIC DNA]</scope>
    <source>
        <strain evidence="1 2">NBRC 107929</strain>
    </source>
</reference>
<evidence type="ECO:0000313" key="1">
    <source>
        <dbReference type="EMBL" id="GEP30862.1"/>
    </source>
</evidence>
<gene>
    <name evidence="1" type="ORF">TPL01_20000</name>
</gene>
<proteinExistence type="predicted"/>
<comment type="caution">
    <text evidence="1">The sequence shown here is derived from an EMBL/GenBank/DDBJ whole genome shotgun (WGS) entry which is preliminary data.</text>
</comment>
<sequence length="283" mass="30613">MPVLTLGYRHCDRKRPSYIKNSEIEGIAVLARQQLVEAAADAIPLATLSAISGLKINGVVFDLFVGTGNVVHDERGNPVLGICEYDPGVPDTAMVSVSPVGVNASEELVLSTLGHELGHAIFDAPGWIVDASKGPGLFDEPSDTARRAYRTTTRDVEHLAKVTPVAEAAATPSLAIPGHTTKEEYFAELRANEFMGSLLVPRQRLNLAVEELAPKHGVTIHRSPSLDPDLPGTCLHLTADGDIGFFDIECLQKAVAKRFGVNRRFIQVRMERYGLLKPGAKIF</sequence>
<name>A0A512L8R7_9PROT</name>